<dbReference type="EMBL" id="CAJNDS010002560">
    <property type="protein sequence ID" value="CAE7525715.1"/>
    <property type="molecule type" value="Genomic_DNA"/>
</dbReference>
<reference evidence="1" key="1">
    <citation type="submission" date="2021-02" db="EMBL/GenBank/DDBJ databases">
        <authorList>
            <person name="Dougan E. K."/>
            <person name="Rhodes N."/>
            <person name="Thang M."/>
            <person name="Chan C."/>
        </authorList>
    </citation>
    <scope>NUCLEOTIDE SEQUENCE</scope>
</reference>
<protein>
    <submittedName>
        <fullName evidence="1">Uncharacterized protein</fullName>
    </submittedName>
</protein>
<dbReference type="AlphaFoldDB" id="A0A812TGE8"/>
<name>A0A812TGE8_9DINO</name>
<evidence type="ECO:0000313" key="2">
    <source>
        <dbReference type="Proteomes" id="UP000604046"/>
    </source>
</evidence>
<proteinExistence type="predicted"/>
<sequence length="127" mass="14218">MPKTPFIGRLLIVCAKLHASESIHDFSARYDRALKDDVLIADVCGNDAEQMKYFECRWWCMRLARARKAHFAESDARRIVLANLRDLLGHCGDVDASVRASADHLVRIYGTGGWPCARQAIAEAMLG</sequence>
<gene>
    <name evidence="1" type="ORF">SNAT2548_LOCUS29426</name>
</gene>
<comment type="caution">
    <text evidence="1">The sequence shown here is derived from an EMBL/GenBank/DDBJ whole genome shotgun (WGS) entry which is preliminary data.</text>
</comment>
<organism evidence="1 2">
    <name type="scientific">Symbiodinium natans</name>
    <dbReference type="NCBI Taxonomy" id="878477"/>
    <lineage>
        <taxon>Eukaryota</taxon>
        <taxon>Sar</taxon>
        <taxon>Alveolata</taxon>
        <taxon>Dinophyceae</taxon>
        <taxon>Suessiales</taxon>
        <taxon>Symbiodiniaceae</taxon>
        <taxon>Symbiodinium</taxon>
    </lineage>
</organism>
<keyword evidence="2" id="KW-1185">Reference proteome</keyword>
<evidence type="ECO:0000313" key="1">
    <source>
        <dbReference type="EMBL" id="CAE7525715.1"/>
    </source>
</evidence>
<accession>A0A812TGE8</accession>
<dbReference type="Proteomes" id="UP000604046">
    <property type="component" value="Unassembled WGS sequence"/>
</dbReference>